<dbReference type="GO" id="GO:0000287">
    <property type="term" value="F:magnesium ion binding"/>
    <property type="evidence" value="ECO:0007669"/>
    <property type="project" value="UniProtKB-UniRule"/>
</dbReference>
<keyword evidence="9" id="KW-1185">Reference proteome</keyword>
<dbReference type="CDD" id="cd00464">
    <property type="entry name" value="SK"/>
    <property type="match status" value="1"/>
</dbReference>
<dbReference type="HAMAP" id="MF_00109">
    <property type="entry name" value="Shikimate_kinase"/>
    <property type="match status" value="1"/>
</dbReference>
<dbReference type="Proteomes" id="UP000287394">
    <property type="component" value="Chromosome"/>
</dbReference>
<organism evidence="8 9">
    <name type="scientific">Capsulimonas corticalis</name>
    <dbReference type="NCBI Taxonomy" id="2219043"/>
    <lineage>
        <taxon>Bacteria</taxon>
        <taxon>Bacillati</taxon>
        <taxon>Armatimonadota</taxon>
        <taxon>Armatimonadia</taxon>
        <taxon>Capsulimonadales</taxon>
        <taxon>Capsulimonadaceae</taxon>
        <taxon>Capsulimonas</taxon>
    </lineage>
</organism>
<feature type="binding site" evidence="7">
    <location>
        <position position="114"/>
    </location>
    <ligand>
        <name>ATP</name>
        <dbReference type="ChEBI" id="CHEBI:30616"/>
    </ligand>
</feature>
<keyword evidence="7" id="KW-0963">Cytoplasm</keyword>
<dbReference type="InterPro" id="IPR031322">
    <property type="entry name" value="Shikimate/glucono_kinase"/>
</dbReference>
<dbReference type="PANTHER" id="PTHR21087">
    <property type="entry name" value="SHIKIMATE KINASE"/>
    <property type="match status" value="1"/>
</dbReference>
<dbReference type="SUPFAM" id="SSF52540">
    <property type="entry name" value="P-loop containing nucleoside triphosphate hydrolases"/>
    <property type="match status" value="1"/>
</dbReference>
<dbReference type="GO" id="GO:0004765">
    <property type="term" value="F:shikimate kinase activity"/>
    <property type="evidence" value="ECO:0007669"/>
    <property type="project" value="UniProtKB-UniRule"/>
</dbReference>
<keyword evidence="3 7" id="KW-0547">Nucleotide-binding</keyword>
<dbReference type="GO" id="GO:0009423">
    <property type="term" value="P:chorismate biosynthetic process"/>
    <property type="evidence" value="ECO:0007669"/>
    <property type="project" value="UniProtKB-UniRule"/>
</dbReference>
<dbReference type="GO" id="GO:0009073">
    <property type="term" value="P:aromatic amino acid family biosynthetic process"/>
    <property type="evidence" value="ECO:0007669"/>
    <property type="project" value="UniProtKB-KW"/>
</dbReference>
<keyword evidence="7" id="KW-0460">Magnesium</keyword>
<proteinExistence type="inferred from homology"/>
<dbReference type="RefSeq" id="WP_119320347.1">
    <property type="nucleotide sequence ID" value="NZ_AP025739.1"/>
</dbReference>
<sequence length="168" mass="18271">MRKNLALIGMAGVGKSTTGKSLAEQLGYDCIECDSLMTIEAQKRGVNKFLLSDADFIALEGDVICSLANAERTVIDTGGSAVYSADAMRLLKTIATTVYLKDSIEDIKQRFIARGQPHVVGIGARTFEELFLERNCLYEQYADIVVDISTHPALAHTVQEIVDALGQN</sequence>
<keyword evidence="5 7" id="KW-0067">ATP-binding</keyword>
<feature type="binding site" evidence="7">
    <location>
        <position position="16"/>
    </location>
    <ligand>
        <name>Mg(2+)</name>
        <dbReference type="ChEBI" id="CHEBI:18420"/>
    </ligand>
</feature>
<name>A0A402CSH5_9BACT</name>
<comment type="subunit">
    <text evidence="7">Monomer.</text>
</comment>
<evidence type="ECO:0000256" key="4">
    <source>
        <dbReference type="ARBA" id="ARBA00022777"/>
    </source>
</evidence>
<keyword evidence="1 7" id="KW-0028">Amino-acid biosynthesis</keyword>
<dbReference type="GO" id="GO:0005829">
    <property type="term" value="C:cytosol"/>
    <property type="evidence" value="ECO:0007669"/>
    <property type="project" value="TreeGrafter"/>
</dbReference>
<feature type="binding site" evidence="7">
    <location>
        <position position="34"/>
    </location>
    <ligand>
        <name>substrate</name>
    </ligand>
</feature>
<dbReference type="OrthoDB" id="9800332at2"/>
<dbReference type="GO" id="GO:0005524">
    <property type="term" value="F:ATP binding"/>
    <property type="evidence" value="ECO:0007669"/>
    <property type="project" value="UniProtKB-UniRule"/>
</dbReference>
<feature type="binding site" evidence="7">
    <location>
        <position position="134"/>
    </location>
    <ligand>
        <name>substrate</name>
    </ligand>
</feature>
<evidence type="ECO:0000256" key="6">
    <source>
        <dbReference type="ARBA" id="ARBA00023141"/>
    </source>
</evidence>
<dbReference type="GO" id="GO:0008652">
    <property type="term" value="P:amino acid biosynthetic process"/>
    <property type="evidence" value="ECO:0007669"/>
    <property type="project" value="UniProtKB-KW"/>
</dbReference>
<dbReference type="KEGG" id="ccot:CCAX7_31330"/>
<evidence type="ECO:0000256" key="5">
    <source>
        <dbReference type="ARBA" id="ARBA00022840"/>
    </source>
</evidence>
<accession>A0A402CSH5</accession>
<dbReference type="AlphaFoldDB" id="A0A402CSH5"/>
<evidence type="ECO:0000313" key="9">
    <source>
        <dbReference type="Proteomes" id="UP000287394"/>
    </source>
</evidence>
<comment type="catalytic activity">
    <reaction evidence="7">
        <text>shikimate + ATP = 3-phosphoshikimate + ADP + H(+)</text>
        <dbReference type="Rhea" id="RHEA:13121"/>
        <dbReference type="ChEBI" id="CHEBI:15378"/>
        <dbReference type="ChEBI" id="CHEBI:30616"/>
        <dbReference type="ChEBI" id="CHEBI:36208"/>
        <dbReference type="ChEBI" id="CHEBI:145989"/>
        <dbReference type="ChEBI" id="CHEBI:456216"/>
        <dbReference type="EC" id="2.7.1.71"/>
    </reaction>
</comment>
<protein>
    <recommendedName>
        <fullName evidence="7">Shikimate kinase</fullName>
        <shortName evidence="7">SK</shortName>
        <ecNumber evidence="7">2.7.1.71</ecNumber>
    </recommendedName>
</protein>
<comment type="cofactor">
    <cofactor evidence="7">
        <name>Mg(2+)</name>
        <dbReference type="ChEBI" id="CHEBI:18420"/>
    </cofactor>
    <text evidence="7">Binds 1 Mg(2+) ion per subunit.</text>
</comment>
<feature type="binding site" evidence="7">
    <location>
        <position position="79"/>
    </location>
    <ligand>
        <name>substrate</name>
    </ligand>
</feature>
<feature type="binding site" evidence="7">
    <location>
        <begin position="12"/>
        <end position="17"/>
    </location>
    <ligand>
        <name>ATP</name>
        <dbReference type="ChEBI" id="CHEBI:30616"/>
    </ligand>
</feature>
<dbReference type="InterPro" id="IPR000623">
    <property type="entry name" value="Shikimate_kinase/TSH1"/>
</dbReference>
<keyword evidence="2 7" id="KW-0808">Transferase</keyword>
<keyword evidence="4 7" id="KW-0418">Kinase</keyword>
<evidence type="ECO:0000256" key="1">
    <source>
        <dbReference type="ARBA" id="ARBA00022605"/>
    </source>
</evidence>
<comment type="subcellular location">
    <subcellularLocation>
        <location evidence="7">Cytoplasm</location>
    </subcellularLocation>
</comment>
<dbReference type="Pfam" id="PF01202">
    <property type="entry name" value="SKI"/>
    <property type="match status" value="1"/>
</dbReference>
<dbReference type="EC" id="2.7.1.71" evidence="7"/>
<gene>
    <name evidence="7" type="primary">aroK</name>
    <name evidence="8" type="ORF">CCAX7_31330</name>
</gene>
<comment type="function">
    <text evidence="7">Catalyzes the specific phosphorylation of the 3-hydroxyl group of shikimic acid using ATP as a cosubstrate.</text>
</comment>
<dbReference type="Gene3D" id="3.40.50.300">
    <property type="entry name" value="P-loop containing nucleotide triphosphate hydrolases"/>
    <property type="match status" value="1"/>
</dbReference>
<keyword evidence="6 7" id="KW-0057">Aromatic amino acid biosynthesis</keyword>
<comment type="caution">
    <text evidence="7">Lacks conserved residue(s) required for the propagation of feature annotation.</text>
</comment>
<dbReference type="PANTHER" id="PTHR21087:SF16">
    <property type="entry name" value="SHIKIMATE KINASE 1, CHLOROPLASTIC"/>
    <property type="match status" value="1"/>
</dbReference>
<keyword evidence="7" id="KW-0479">Metal-binding</keyword>
<evidence type="ECO:0000256" key="3">
    <source>
        <dbReference type="ARBA" id="ARBA00022741"/>
    </source>
</evidence>
<reference evidence="8 9" key="1">
    <citation type="journal article" date="2019" name="Int. J. Syst. Evol. Microbiol.">
        <title>Capsulimonas corticalis gen. nov., sp. nov., an aerobic capsulated bacterium, of a novel bacterial order, Capsulimonadales ord. nov., of the class Armatimonadia of the phylum Armatimonadetes.</title>
        <authorList>
            <person name="Li J."/>
            <person name="Kudo C."/>
            <person name="Tonouchi A."/>
        </authorList>
    </citation>
    <scope>NUCLEOTIDE SEQUENCE [LARGE SCALE GENOMIC DNA]</scope>
    <source>
        <strain evidence="8 9">AX-7</strain>
    </source>
</reference>
<dbReference type="EMBL" id="AP025739">
    <property type="protein sequence ID" value="BDI31082.1"/>
    <property type="molecule type" value="Genomic_DNA"/>
</dbReference>
<comment type="similarity">
    <text evidence="7">Belongs to the shikimate kinase family.</text>
</comment>
<evidence type="ECO:0000256" key="2">
    <source>
        <dbReference type="ARBA" id="ARBA00022679"/>
    </source>
</evidence>
<dbReference type="PRINTS" id="PR01100">
    <property type="entry name" value="SHIKIMTKNASE"/>
</dbReference>
<evidence type="ECO:0000256" key="7">
    <source>
        <dbReference type="HAMAP-Rule" id="MF_00109"/>
    </source>
</evidence>
<dbReference type="InterPro" id="IPR027417">
    <property type="entry name" value="P-loop_NTPase"/>
</dbReference>
<evidence type="ECO:0000313" key="8">
    <source>
        <dbReference type="EMBL" id="BDI31082.1"/>
    </source>
</evidence>
<comment type="pathway">
    <text evidence="7">Metabolic intermediate biosynthesis; chorismate biosynthesis; chorismate from D-erythrose 4-phosphate and phosphoenolpyruvate: step 5/7.</text>
</comment>